<evidence type="ECO:0000256" key="1">
    <source>
        <dbReference type="SAM" id="Coils"/>
    </source>
</evidence>
<name>A0A1I7VW73_LOALO</name>
<dbReference type="AlphaFoldDB" id="A0A1I7VW73"/>
<feature type="region of interest" description="Disordered" evidence="2">
    <location>
        <begin position="83"/>
        <end position="125"/>
    </location>
</feature>
<keyword evidence="1" id="KW-0175">Coiled coil</keyword>
<evidence type="ECO:0000313" key="3">
    <source>
        <dbReference type="EMBL" id="EFO22216.2"/>
    </source>
</evidence>
<gene>
    <name evidence="3 5" type="ORF">LOAG_06267</name>
</gene>
<reference evidence="3 4" key="1">
    <citation type="submission" date="2012-04" db="EMBL/GenBank/DDBJ databases">
        <title>The Genome Sequence of Loa loa.</title>
        <authorList>
            <consortium name="The Broad Institute Genome Sequencing Platform"/>
            <consortium name="Broad Institute Genome Sequencing Center for Infectious Disease"/>
            <person name="Nutman T.B."/>
            <person name="Fink D.L."/>
            <person name="Russ C."/>
            <person name="Young S."/>
            <person name="Zeng Q."/>
            <person name="Gargeya S."/>
            <person name="Alvarado L."/>
            <person name="Berlin A."/>
            <person name="Chapman S.B."/>
            <person name="Chen Z."/>
            <person name="Freedman E."/>
            <person name="Gellesch M."/>
            <person name="Goldberg J."/>
            <person name="Griggs A."/>
            <person name="Gujja S."/>
            <person name="Heilman E.R."/>
            <person name="Heiman D."/>
            <person name="Howarth C."/>
            <person name="Mehta T."/>
            <person name="Neiman D."/>
            <person name="Pearson M."/>
            <person name="Roberts A."/>
            <person name="Saif S."/>
            <person name="Shea T."/>
            <person name="Shenoy N."/>
            <person name="Sisk P."/>
            <person name="Stolte C."/>
            <person name="Sykes S."/>
            <person name="White J."/>
            <person name="Yandava C."/>
            <person name="Haas B."/>
            <person name="Henn M.R."/>
            <person name="Nusbaum C."/>
            <person name="Birren B."/>
        </authorList>
    </citation>
    <scope>NUCLEOTIDE SEQUENCE [LARGE SCALE GENOMIC DNA]</scope>
</reference>
<proteinExistence type="predicted"/>
<sequence>MASGEDALRGQIVELKEKIADIEKEMAQLRKRRRAYIAKLKLMENHLDGYHIKGGTEHTESSDESFSTTELLELSLSSISSSVLGSSASHNDNDSDQNDSESNVESGLHGRFRCKGKQKIDENEE</sequence>
<dbReference type="KEGG" id="loa:LOAG_06267"/>
<dbReference type="CTD" id="9943683"/>
<evidence type="ECO:0000313" key="4">
    <source>
        <dbReference type="Proteomes" id="UP000095285"/>
    </source>
</evidence>
<evidence type="ECO:0000256" key="2">
    <source>
        <dbReference type="SAM" id="MobiDB-lite"/>
    </source>
</evidence>
<reference evidence="5" key="2">
    <citation type="submission" date="2016-11" db="UniProtKB">
        <authorList>
            <consortium name="WormBaseParasite"/>
        </authorList>
    </citation>
    <scope>IDENTIFICATION</scope>
</reference>
<evidence type="ECO:0000313" key="5">
    <source>
        <dbReference type="WBParaSite" id="EN70_6971"/>
    </source>
</evidence>
<feature type="coiled-coil region" evidence="1">
    <location>
        <begin position="5"/>
        <end position="46"/>
    </location>
</feature>
<dbReference type="EMBL" id="JH712164">
    <property type="protein sequence ID" value="EFO22216.2"/>
    <property type="molecule type" value="Genomic_DNA"/>
</dbReference>
<dbReference type="OMA" id="FHTNENE"/>
<accession>A0A1S0TYI3</accession>
<organism evidence="4 5">
    <name type="scientific">Loa loa</name>
    <name type="common">Eye worm</name>
    <name type="synonym">Filaria loa</name>
    <dbReference type="NCBI Taxonomy" id="7209"/>
    <lineage>
        <taxon>Eukaryota</taxon>
        <taxon>Metazoa</taxon>
        <taxon>Ecdysozoa</taxon>
        <taxon>Nematoda</taxon>
        <taxon>Chromadorea</taxon>
        <taxon>Rhabditida</taxon>
        <taxon>Spirurina</taxon>
        <taxon>Spiruromorpha</taxon>
        <taxon>Filarioidea</taxon>
        <taxon>Onchocercidae</taxon>
        <taxon>Loa</taxon>
    </lineage>
</organism>
<dbReference type="Proteomes" id="UP000095285">
    <property type="component" value="Unassembled WGS sequence"/>
</dbReference>
<dbReference type="RefSeq" id="XP_020302628.1">
    <property type="nucleotide sequence ID" value="XM_020447105.1"/>
</dbReference>
<dbReference type="OrthoDB" id="5866282at2759"/>
<protein>
    <submittedName>
        <fullName evidence="5">Myb_CC_LHEQLE domain-containing protein</fullName>
    </submittedName>
</protein>
<accession>A0A1I7VW73</accession>
<dbReference type="WBParaSite" id="EN70_6971">
    <property type="protein sequence ID" value="EN70_6971"/>
    <property type="gene ID" value="EN70_6971"/>
</dbReference>
<keyword evidence="4" id="KW-1185">Reference proteome</keyword>
<dbReference type="GeneID" id="9943683"/>